<dbReference type="EMBL" id="JAEUBE010000378">
    <property type="protein sequence ID" value="KAH3662499.1"/>
    <property type="molecule type" value="Genomic_DNA"/>
</dbReference>
<evidence type="ECO:0000313" key="3">
    <source>
        <dbReference type="Proteomes" id="UP000769157"/>
    </source>
</evidence>
<evidence type="ECO:0000256" key="1">
    <source>
        <dbReference type="SAM" id="MobiDB-lite"/>
    </source>
</evidence>
<dbReference type="AlphaFoldDB" id="A0A9P8NZU4"/>
<keyword evidence="3" id="KW-1185">Reference proteome</keyword>
<protein>
    <submittedName>
        <fullName evidence="2">Uncharacterized protein</fullName>
    </submittedName>
</protein>
<proteinExistence type="predicted"/>
<dbReference type="Proteomes" id="UP000769157">
    <property type="component" value="Unassembled WGS sequence"/>
</dbReference>
<dbReference type="RefSeq" id="XP_046059588.1">
    <property type="nucleotide sequence ID" value="XM_046206966.1"/>
</dbReference>
<evidence type="ECO:0000313" key="2">
    <source>
        <dbReference type="EMBL" id="KAH3662499.1"/>
    </source>
</evidence>
<sequence length="120" mass="12311">MATALAVEAYESGASGDRSASEAGLTGAVELSTDPIPINRNLSAPKGFLVSSSSSPQSSSFFFFHGSQSAETSSCSATYCSTSASSWSSSRSASSAIAWSSEPSSTDFFLTPISRNFLAP</sequence>
<comment type="caution">
    <text evidence="2">The sequence shown here is derived from an EMBL/GenBank/DDBJ whole genome shotgun (WGS) entry which is preliminary data.</text>
</comment>
<reference evidence="2" key="1">
    <citation type="journal article" date="2021" name="Open Biol.">
        <title>Shared evolutionary footprints suggest mitochondrial oxidative damage underlies multiple complex I losses in fungi.</title>
        <authorList>
            <person name="Schikora-Tamarit M.A."/>
            <person name="Marcet-Houben M."/>
            <person name="Nosek J."/>
            <person name="Gabaldon T."/>
        </authorList>
    </citation>
    <scope>NUCLEOTIDE SEQUENCE</scope>
    <source>
        <strain evidence="2">CBS6075</strain>
    </source>
</reference>
<name>A0A9P8NZU4_9ASCO</name>
<accession>A0A9P8NZU4</accession>
<dbReference type="GeneID" id="70237715"/>
<reference evidence="2" key="2">
    <citation type="submission" date="2021-01" db="EMBL/GenBank/DDBJ databases">
        <authorList>
            <person name="Schikora-Tamarit M.A."/>
        </authorList>
    </citation>
    <scope>NUCLEOTIDE SEQUENCE</scope>
    <source>
        <strain evidence="2">CBS6075</strain>
    </source>
</reference>
<feature type="region of interest" description="Disordered" evidence="1">
    <location>
        <begin position="1"/>
        <end position="26"/>
    </location>
</feature>
<organism evidence="2 3">
    <name type="scientific">Ogataea philodendri</name>
    <dbReference type="NCBI Taxonomy" id="1378263"/>
    <lineage>
        <taxon>Eukaryota</taxon>
        <taxon>Fungi</taxon>
        <taxon>Dikarya</taxon>
        <taxon>Ascomycota</taxon>
        <taxon>Saccharomycotina</taxon>
        <taxon>Pichiomycetes</taxon>
        <taxon>Pichiales</taxon>
        <taxon>Pichiaceae</taxon>
        <taxon>Ogataea</taxon>
    </lineage>
</organism>
<gene>
    <name evidence="2" type="ORF">OGAPHI_005751</name>
</gene>